<evidence type="ECO:0000256" key="1">
    <source>
        <dbReference type="ARBA" id="ARBA00022723"/>
    </source>
</evidence>
<evidence type="ECO:0000256" key="2">
    <source>
        <dbReference type="ARBA" id="ARBA00022737"/>
    </source>
</evidence>
<dbReference type="GO" id="GO:0003723">
    <property type="term" value="F:RNA binding"/>
    <property type="evidence" value="ECO:0007669"/>
    <property type="project" value="TreeGrafter"/>
</dbReference>
<evidence type="ECO:0000256" key="4">
    <source>
        <dbReference type="ARBA" id="ARBA00022833"/>
    </source>
</evidence>
<evidence type="ECO:0000313" key="10">
    <source>
        <dbReference type="Proteomes" id="UP000748531"/>
    </source>
</evidence>
<evidence type="ECO:0000256" key="3">
    <source>
        <dbReference type="ARBA" id="ARBA00022771"/>
    </source>
</evidence>
<dbReference type="InterPro" id="IPR000571">
    <property type="entry name" value="Znf_CCCH"/>
</dbReference>
<reference evidence="9" key="1">
    <citation type="submission" date="2019-05" db="EMBL/GenBank/DDBJ databases">
        <title>Annotation for the trematode Paragonimus heterotremus.</title>
        <authorList>
            <person name="Choi Y.-J."/>
        </authorList>
    </citation>
    <scope>NUCLEOTIDE SEQUENCE</scope>
    <source>
        <strain evidence="9">LC</strain>
    </source>
</reference>
<dbReference type="AlphaFoldDB" id="A0A8J4SNI2"/>
<dbReference type="PANTHER" id="PTHR12675:SF12">
    <property type="entry name" value="PROTEIN MUSCLEBLIND"/>
    <property type="match status" value="1"/>
</dbReference>
<protein>
    <submittedName>
        <fullName evidence="9">Muscleblind protein 3</fullName>
    </submittedName>
</protein>
<dbReference type="Gene3D" id="3.30.1370.210">
    <property type="match status" value="2"/>
</dbReference>
<dbReference type="Proteomes" id="UP000748531">
    <property type="component" value="Unassembled WGS sequence"/>
</dbReference>
<keyword evidence="1 6" id="KW-0479">Metal-binding</keyword>
<feature type="zinc finger region" description="C3H1-type" evidence="6">
    <location>
        <begin position="837"/>
        <end position="863"/>
    </location>
</feature>
<evidence type="ECO:0000256" key="7">
    <source>
        <dbReference type="SAM" id="MobiDB-lite"/>
    </source>
</evidence>
<dbReference type="GO" id="GO:0043484">
    <property type="term" value="P:regulation of RNA splicing"/>
    <property type="evidence" value="ECO:0007669"/>
    <property type="project" value="TreeGrafter"/>
</dbReference>
<feature type="zinc finger region" description="C3H1-type" evidence="6">
    <location>
        <begin position="803"/>
        <end position="830"/>
    </location>
</feature>
<evidence type="ECO:0000256" key="5">
    <source>
        <dbReference type="ARBA" id="ARBA00038226"/>
    </source>
</evidence>
<dbReference type="EMBL" id="LUCH01003492">
    <property type="protein sequence ID" value="KAF5400065.1"/>
    <property type="molecule type" value="Genomic_DNA"/>
</dbReference>
<name>A0A8J4SNI2_9TREM</name>
<gene>
    <name evidence="9" type="ORF">PHET_06599</name>
</gene>
<feature type="region of interest" description="Disordered" evidence="7">
    <location>
        <begin position="532"/>
        <end position="552"/>
    </location>
</feature>
<feature type="compositionally biased region" description="Polar residues" evidence="7">
    <location>
        <begin position="534"/>
        <end position="543"/>
    </location>
</feature>
<comment type="similarity">
    <text evidence="5">Belongs to the muscleblind family.</text>
</comment>
<keyword evidence="4 6" id="KW-0862">Zinc</keyword>
<dbReference type="GO" id="GO:0008270">
    <property type="term" value="F:zinc ion binding"/>
    <property type="evidence" value="ECO:0007669"/>
    <property type="project" value="UniProtKB-KW"/>
</dbReference>
<feature type="region of interest" description="Disordered" evidence="7">
    <location>
        <begin position="100"/>
        <end position="137"/>
    </location>
</feature>
<evidence type="ECO:0000313" key="9">
    <source>
        <dbReference type="EMBL" id="KAF5400065.1"/>
    </source>
</evidence>
<sequence length="890" mass="93332">MVQSRTAFGTTPQSLMSTACFNGTPSSFTTGGDNSTSLSGSSSLSSSLVSLHSTPPGASFLSNGPPSHILSSLTQPVPTTSRCSLWLKLRICPSCLTPASQTTTSQLPSTNITSTSSAPLTANSTVDGASADDGSGKNGAGDLTIQCPFYSQACPYAHPSPNVRVDAGYVTVCYDFIKRKNCKHSCCKYYHPPAHQIEAVLKRGDEQKKLLERQQRLLDTKVSTYLTMQPPSQSGSAFPNLSQAVCGSGLPWPPTNPLQPASVYGTYLTAGQTLPATLNPMAALSTQFASVSDPNTSALFAAAAALQQQQQQTIVTPTLISVSPTAKSSLVNGTGILDSCTTGQQSFNAPSRSTQLPSVSTNGHHLGLPPRVVTGSEILPSFQSQIRQTQQIIAAAIQVATQSRDLVSSANVRATTAGVLLPPGTATAAFEVGSMPTLPTSSFSTGNLTSQPPPSSGAALASASANHEVPTMANTSLTKVVRAGMKREAVSVSSDACGVGLDLHSWYPSKRFNCAVTYPSESVRESELVDGSNGMYNGNGSHTGSDEQRSESELQTACSECPVTLTPGLPFSSSYYGTYQAPHLTTSGMSGMLNPVNLYGLPFSTGQAMASSYLPAQQFAYPSIYQTQGTPDSSNSLATLALNNWLAQHSPAHQLLHTQVPVSTQTQSNPALMAAFTALHQQQQQASPELAANSQSVPFAFQQQQQQQALILSLFLRAQQSQLAAAQMAAAAQASGVGGLLHTNSSSRPSVVGPLTNSCILDSTYSLPGTLGGLSANPYAPAIPCVQNPITNVAYINDKGHLLETLPICRDFKAGKCHRNADCRYVHLIDENVEVNQGRVIVCRDAAKGRCTRVPCKYYHVPLLAISANRSLALNSVLATATVSSASQGQ</sequence>
<dbReference type="Pfam" id="PF22628">
    <property type="entry name" value="zf-CCCH_10"/>
    <property type="match status" value="2"/>
</dbReference>
<keyword evidence="10" id="KW-1185">Reference proteome</keyword>
<feature type="domain" description="C3H1-type" evidence="8">
    <location>
        <begin position="837"/>
        <end position="863"/>
    </location>
</feature>
<organism evidence="9 10">
    <name type="scientific">Paragonimus heterotremus</name>
    <dbReference type="NCBI Taxonomy" id="100268"/>
    <lineage>
        <taxon>Eukaryota</taxon>
        <taxon>Metazoa</taxon>
        <taxon>Spiralia</taxon>
        <taxon>Lophotrochozoa</taxon>
        <taxon>Platyhelminthes</taxon>
        <taxon>Trematoda</taxon>
        <taxon>Digenea</taxon>
        <taxon>Plagiorchiida</taxon>
        <taxon>Troglotremata</taxon>
        <taxon>Troglotrematidae</taxon>
        <taxon>Paragonimus</taxon>
    </lineage>
</organism>
<comment type="caution">
    <text evidence="9">The sequence shown here is derived from an EMBL/GenBank/DDBJ whole genome shotgun (WGS) entry which is preliminary data.</text>
</comment>
<feature type="domain" description="C3H1-type" evidence="8">
    <location>
        <begin position="803"/>
        <end position="830"/>
    </location>
</feature>
<proteinExistence type="inferred from homology"/>
<dbReference type="OrthoDB" id="6285980at2759"/>
<evidence type="ECO:0000256" key="6">
    <source>
        <dbReference type="PROSITE-ProRule" id="PRU00723"/>
    </source>
</evidence>
<keyword evidence="2" id="KW-0677">Repeat</keyword>
<dbReference type="PROSITE" id="PS51257">
    <property type="entry name" value="PROKAR_LIPOPROTEIN"/>
    <property type="match status" value="1"/>
</dbReference>
<feature type="compositionally biased region" description="Polar residues" evidence="7">
    <location>
        <begin position="100"/>
        <end position="127"/>
    </location>
</feature>
<keyword evidence="3 6" id="KW-0863">Zinc-finger</keyword>
<accession>A0A8J4SNI2</accession>
<dbReference type="SMART" id="SM00356">
    <property type="entry name" value="ZnF_C3H1"/>
    <property type="match status" value="3"/>
</dbReference>
<dbReference type="PANTHER" id="PTHR12675">
    <property type="entry name" value="MUSCLEBLIND-LIKE PROTEIN"/>
    <property type="match status" value="1"/>
</dbReference>
<dbReference type="InterPro" id="IPR054429">
    <property type="entry name" value="Znf-CCCH_Muscleblind-like"/>
</dbReference>
<dbReference type="PROSITE" id="PS50103">
    <property type="entry name" value="ZF_C3H1"/>
    <property type="match status" value="2"/>
</dbReference>
<evidence type="ECO:0000259" key="8">
    <source>
        <dbReference type="PROSITE" id="PS50103"/>
    </source>
</evidence>